<evidence type="ECO:0000313" key="7">
    <source>
        <dbReference type="EMBL" id="KAJ4777388.1"/>
    </source>
</evidence>
<dbReference type="EMBL" id="JAMFTS010000003">
    <property type="protein sequence ID" value="KAJ4777388.1"/>
    <property type="molecule type" value="Genomic_DNA"/>
</dbReference>
<gene>
    <name evidence="6" type="ORF">LUZ62_058641</name>
    <name evidence="7" type="ORF">LUZ62_061645</name>
</gene>
<evidence type="ECO:0000256" key="3">
    <source>
        <dbReference type="ARBA" id="ARBA00034474"/>
    </source>
</evidence>
<dbReference type="PANTHER" id="PTHR46937">
    <property type="entry name" value="FERREDOXIN-THIOREDOXIN REDUCTASE, VARIABLE CHAIN"/>
    <property type="match status" value="1"/>
</dbReference>
<keyword evidence="8" id="KW-1185">Reference proteome</keyword>
<proteinExistence type="inferred from homology"/>
<dbReference type="InterPro" id="IPR004207">
    <property type="entry name" value="Fd_thioredoxin_Rdtase_alpha"/>
</dbReference>
<dbReference type="AlphaFoldDB" id="A0AAV8E4T2"/>
<evidence type="ECO:0000256" key="4">
    <source>
        <dbReference type="ARBA" id="ARBA00034490"/>
    </source>
</evidence>
<dbReference type="GO" id="GO:0016491">
    <property type="term" value="F:oxidoreductase activity"/>
    <property type="evidence" value="ECO:0007669"/>
    <property type="project" value="UniProtKB-KW"/>
</dbReference>
<comment type="similarity">
    <text evidence="4">Belongs to the ferredoxin thioredoxin reductase alpha subunit family.</text>
</comment>
<protein>
    <recommendedName>
        <fullName evidence="5">Ferredoxin thioredoxin reductase alpha chain domain-containing protein</fullName>
    </recommendedName>
</protein>
<dbReference type="Pfam" id="PF02941">
    <property type="entry name" value="FeThRed_A"/>
    <property type="match status" value="1"/>
</dbReference>
<dbReference type="InterPro" id="IPR008990">
    <property type="entry name" value="Elect_transpt_acc-like_dom_sf"/>
</dbReference>
<comment type="caution">
    <text evidence="6">The sequence shown here is derived from an EMBL/GenBank/DDBJ whole genome shotgun (WGS) entry which is preliminary data.</text>
</comment>
<evidence type="ECO:0000259" key="5">
    <source>
        <dbReference type="Pfam" id="PF02941"/>
    </source>
</evidence>
<comment type="subunit">
    <text evidence="2">Heterodimer of subunit A (variable subunit) and subunit B (catalytic subunit). Heterodimeric FTR forms a complex with ferredoxin and thioredoxin.</text>
</comment>
<sequence length="150" mass="16664">MSPAIAAARFATPTTHLRLQPPSPSHHHHYRSLRTAPTITSPLATQRRLSCHVSVTNDSSLSSSSSEKIGSKVRVKVPLRVFHVAKSPELDLNGMIGVVKQYVGVWKGKRITPNLPFKVEFLIPVEGQSKPVKFFAHLREGEFEFLTSDQ</sequence>
<dbReference type="PANTHER" id="PTHR46937:SF4">
    <property type="entry name" value="FERREDOXIN-THIOREDOXIN REDUCTASE SUBUNIT A1, CHLOROPLASTIC"/>
    <property type="match status" value="1"/>
</dbReference>
<dbReference type="GO" id="GO:0015979">
    <property type="term" value="P:photosynthesis"/>
    <property type="evidence" value="ECO:0007669"/>
    <property type="project" value="InterPro"/>
</dbReference>
<comment type="function">
    <text evidence="3">Variable subunit of the ferredoxin-thioredoxin reductase (FTR), which catalyzes the two-electron reduction of thioredoxins by the electrons provided by reduced ferredoxin.</text>
</comment>
<evidence type="ECO:0000313" key="8">
    <source>
        <dbReference type="Proteomes" id="UP001140206"/>
    </source>
</evidence>
<dbReference type="EMBL" id="JAMFTS010000003">
    <property type="protein sequence ID" value="KAJ4774384.1"/>
    <property type="molecule type" value="Genomic_DNA"/>
</dbReference>
<keyword evidence="1" id="KW-0560">Oxidoreductase</keyword>
<dbReference type="SUPFAM" id="SSF50090">
    <property type="entry name" value="Electron transport accessory proteins"/>
    <property type="match status" value="1"/>
</dbReference>
<evidence type="ECO:0000256" key="1">
    <source>
        <dbReference type="ARBA" id="ARBA00023002"/>
    </source>
</evidence>
<organism evidence="6 8">
    <name type="scientific">Rhynchospora pubera</name>
    <dbReference type="NCBI Taxonomy" id="906938"/>
    <lineage>
        <taxon>Eukaryota</taxon>
        <taxon>Viridiplantae</taxon>
        <taxon>Streptophyta</taxon>
        <taxon>Embryophyta</taxon>
        <taxon>Tracheophyta</taxon>
        <taxon>Spermatophyta</taxon>
        <taxon>Magnoliopsida</taxon>
        <taxon>Liliopsida</taxon>
        <taxon>Poales</taxon>
        <taxon>Cyperaceae</taxon>
        <taxon>Cyperoideae</taxon>
        <taxon>Rhynchosporeae</taxon>
        <taxon>Rhynchospora</taxon>
    </lineage>
</organism>
<feature type="domain" description="Ferredoxin thioredoxin reductase alpha chain" evidence="5">
    <location>
        <begin position="69"/>
        <end position="142"/>
    </location>
</feature>
<reference evidence="6" key="1">
    <citation type="submission" date="2022-08" db="EMBL/GenBank/DDBJ databases">
        <authorList>
            <person name="Marques A."/>
        </authorList>
    </citation>
    <scope>NUCLEOTIDE SEQUENCE</scope>
    <source>
        <strain evidence="6">RhyPub2mFocal</strain>
        <tissue evidence="6">Leaves</tissue>
    </source>
</reference>
<dbReference type="Gene3D" id="2.30.30.50">
    <property type="match status" value="1"/>
</dbReference>
<evidence type="ECO:0000256" key="2">
    <source>
        <dbReference type="ARBA" id="ARBA00026011"/>
    </source>
</evidence>
<accession>A0AAV8E4T2</accession>
<name>A0AAV8E4T2_9POAL</name>
<dbReference type="Proteomes" id="UP001140206">
    <property type="component" value="Chromosome 3"/>
</dbReference>
<evidence type="ECO:0000313" key="6">
    <source>
        <dbReference type="EMBL" id="KAJ4774384.1"/>
    </source>
</evidence>
<dbReference type="InterPro" id="IPR044166">
    <property type="entry name" value="FTRV"/>
</dbReference>